<reference evidence="8 9" key="1">
    <citation type="journal article" date="2016" name="Nat. Commun.">
        <title>Thousands of microbial genomes shed light on interconnected biogeochemical processes in an aquifer system.</title>
        <authorList>
            <person name="Anantharaman K."/>
            <person name="Brown C.T."/>
            <person name="Hug L.A."/>
            <person name="Sharon I."/>
            <person name="Castelle C.J."/>
            <person name="Probst A.J."/>
            <person name="Thomas B.C."/>
            <person name="Singh A."/>
            <person name="Wilkins M.J."/>
            <person name="Karaoz U."/>
            <person name="Brodie E.L."/>
            <person name="Williams K.H."/>
            <person name="Hubbard S.S."/>
            <person name="Banfield J.F."/>
        </authorList>
    </citation>
    <scope>NUCLEOTIDE SEQUENCE [LARGE SCALE GENOMIC DNA]</scope>
</reference>
<dbReference type="AlphaFoldDB" id="A0A1F7HEE4"/>
<gene>
    <name evidence="5" type="primary">adk</name>
    <name evidence="8" type="ORF">A3D08_01990</name>
</gene>
<feature type="binding site" evidence="5">
    <location>
        <begin position="85"/>
        <end position="88"/>
    </location>
    <ligand>
        <name>AMP</name>
        <dbReference type="ChEBI" id="CHEBI:456215"/>
    </ligand>
</feature>
<dbReference type="PANTHER" id="PTHR23359">
    <property type="entry name" value="NUCLEOTIDE KINASE"/>
    <property type="match status" value="1"/>
</dbReference>
<evidence type="ECO:0000256" key="3">
    <source>
        <dbReference type="ARBA" id="ARBA00022741"/>
    </source>
</evidence>
<evidence type="ECO:0000313" key="9">
    <source>
        <dbReference type="Proteomes" id="UP000178098"/>
    </source>
</evidence>
<dbReference type="Pfam" id="PF00406">
    <property type="entry name" value="ADK"/>
    <property type="match status" value="1"/>
</dbReference>
<feature type="region of interest" description="NMP" evidence="5">
    <location>
        <begin position="30"/>
        <end position="59"/>
    </location>
</feature>
<evidence type="ECO:0000256" key="2">
    <source>
        <dbReference type="ARBA" id="ARBA00022727"/>
    </source>
</evidence>
<feature type="binding site" evidence="5">
    <location>
        <position position="120"/>
    </location>
    <ligand>
        <name>ATP</name>
        <dbReference type="ChEBI" id="CHEBI:30616"/>
    </ligand>
</feature>
<dbReference type="EMBL" id="MFZT01000047">
    <property type="protein sequence ID" value="OGK29453.1"/>
    <property type="molecule type" value="Genomic_DNA"/>
</dbReference>
<feature type="binding site" evidence="5">
    <location>
        <begin position="57"/>
        <end position="59"/>
    </location>
    <ligand>
        <name>AMP</name>
        <dbReference type="ChEBI" id="CHEBI:456215"/>
    </ligand>
</feature>
<sequence>MNIVLIGIPGSGKSTQGKLLSEKLEIPYIAMGGILRDIADESTKRGKRIKTTLEHGDLLPDDEVIAIAREYLSKPENSHGYIIDGFPRTVNQAQNFSHDIDTVLLVMLDDKEALWRIALRIDPRNDQSAATIMHRLKVFHRDTDPLIEFYKQAGVLHEIDGYPSIEEVHTAILKELGHDTV</sequence>
<keyword evidence="1 5" id="KW-0808">Transferase</keyword>
<organism evidence="8 9">
    <name type="scientific">Candidatus Roizmanbacteria bacterium RIFCSPHIGHO2_02_FULL_43_11</name>
    <dbReference type="NCBI Taxonomy" id="1802043"/>
    <lineage>
        <taxon>Bacteria</taxon>
        <taxon>Candidatus Roizmaniibacteriota</taxon>
    </lineage>
</organism>
<feature type="binding site" evidence="5">
    <location>
        <position position="36"/>
    </location>
    <ligand>
        <name>AMP</name>
        <dbReference type="ChEBI" id="CHEBI:456215"/>
    </ligand>
</feature>
<comment type="function">
    <text evidence="5">Catalyzes the reversible transfer of the terminal phosphate group between ATP and AMP. Plays an important role in cellular energy homeostasis and in adenine nucleotide metabolism.</text>
</comment>
<dbReference type="PRINTS" id="PR00094">
    <property type="entry name" value="ADENYLTKNASE"/>
</dbReference>
<keyword evidence="2 5" id="KW-0545">Nucleotide biosynthesis</keyword>
<dbReference type="GO" id="GO:0005737">
    <property type="term" value="C:cytoplasm"/>
    <property type="evidence" value="ECO:0007669"/>
    <property type="project" value="UniProtKB-SubCell"/>
</dbReference>
<dbReference type="Gene3D" id="3.40.50.300">
    <property type="entry name" value="P-loop containing nucleotide triphosphate hydrolases"/>
    <property type="match status" value="1"/>
</dbReference>
<comment type="subcellular location">
    <subcellularLocation>
        <location evidence="5 7">Cytoplasm</location>
    </subcellularLocation>
</comment>
<dbReference type="PROSITE" id="PS00113">
    <property type="entry name" value="ADENYLATE_KINASE"/>
    <property type="match status" value="1"/>
</dbReference>
<comment type="similarity">
    <text evidence="5 6">Belongs to the adenylate kinase family.</text>
</comment>
<evidence type="ECO:0000256" key="7">
    <source>
        <dbReference type="RuleBase" id="RU003331"/>
    </source>
</evidence>
<proteinExistence type="inferred from homology"/>
<feature type="binding site" evidence="5">
    <location>
        <begin position="10"/>
        <end position="15"/>
    </location>
    <ligand>
        <name>ATP</name>
        <dbReference type="ChEBI" id="CHEBI:30616"/>
    </ligand>
</feature>
<dbReference type="GO" id="GO:0044209">
    <property type="term" value="P:AMP salvage"/>
    <property type="evidence" value="ECO:0007669"/>
    <property type="project" value="UniProtKB-UniRule"/>
</dbReference>
<dbReference type="UniPathway" id="UPA00588">
    <property type="reaction ID" value="UER00649"/>
</dbReference>
<feature type="binding site" evidence="5">
    <location>
        <position position="163"/>
    </location>
    <ligand>
        <name>ATP</name>
        <dbReference type="ChEBI" id="CHEBI:30616"/>
    </ligand>
</feature>
<dbReference type="EC" id="2.7.4.3" evidence="5 7"/>
<dbReference type="GO" id="GO:0004017">
    <property type="term" value="F:AMP kinase activity"/>
    <property type="evidence" value="ECO:0007669"/>
    <property type="project" value="UniProtKB-UniRule"/>
</dbReference>
<keyword evidence="5" id="KW-0963">Cytoplasm</keyword>
<evidence type="ECO:0000256" key="4">
    <source>
        <dbReference type="ARBA" id="ARBA00022777"/>
    </source>
</evidence>
<comment type="caution">
    <text evidence="5">Lacks conserved residue(s) required for the propagation of feature annotation.</text>
</comment>
<evidence type="ECO:0000256" key="6">
    <source>
        <dbReference type="RuleBase" id="RU003330"/>
    </source>
</evidence>
<dbReference type="SUPFAM" id="SSF52540">
    <property type="entry name" value="P-loop containing nucleoside triphosphate hydrolases"/>
    <property type="match status" value="1"/>
</dbReference>
<protein>
    <recommendedName>
        <fullName evidence="5 7">Adenylate kinase</fullName>
        <shortName evidence="5">AK</shortName>
        <ecNumber evidence="5 7">2.7.4.3</ecNumber>
    </recommendedName>
    <alternativeName>
        <fullName evidence="5">ATP-AMP transphosphorylase</fullName>
    </alternativeName>
    <alternativeName>
        <fullName evidence="5">ATP:AMP phosphotransferase</fullName>
    </alternativeName>
    <alternativeName>
        <fullName evidence="5">Adenylate monophosphate kinase</fullName>
    </alternativeName>
</protein>
<feature type="binding site" evidence="5">
    <location>
        <position position="92"/>
    </location>
    <ligand>
        <name>AMP</name>
        <dbReference type="ChEBI" id="CHEBI:456215"/>
    </ligand>
</feature>
<evidence type="ECO:0000256" key="1">
    <source>
        <dbReference type="ARBA" id="ARBA00022679"/>
    </source>
</evidence>
<feature type="binding site" evidence="5">
    <location>
        <position position="124"/>
    </location>
    <ligand>
        <name>AMP</name>
        <dbReference type="ChEBI" id="CHEBI:456215"/>
    </ligand>
</feature>
<dbReference type="CDD" id="cd01428">
    <property type="entry name" value="ADK"/>
    <property type="match status" value="1"/>
</dbReference>
<dbReference type="GO" id="GO:0005524">
    <property type="term" value="F:ATP binding"/>
    <property type="evidence" value="ECO:0007669"/>
    <property type="project" value="UniProtKB-UniRule"/>
</dbReference>
<comment type="catalytic activity">
    <reaction evidence="5 7">
        <text>AMP + ATP = 2 ADP</text>
        <dbReference type="Rhea" id="RHEA:12973"/>
        <dbReference type="ChEBI" id="CHEBI:30616"/>
        <dbReference type="ChEBI" id="CHEBI:456215"/>
        <dbReference type="ChEBI" id="CHEBI:456216"/>
        <dbReference type="EC" id="2.7.4.3"/>
    </reaction>
</comment>
<keyword evidence="3 5" id="KW-0547">Nucleotide-binding</keyword>
<dbReference type="InterPro" id="IPR000850">
    <property type="entry name" value="Adenylat/UMP-CMP_kin"/>
</dbReference>
<comment type="domain">
    <text evidence="5">Consists of three domains, a large central CORE domain and two small peripheral domains, NMPbind and LID, which undergo movements during catalysis. The LID domain closes over the site of phosphoryl transfer upon ATP binding. Assembling and dissambling the active center during each catalytic cycle provides an effective means to prevent ATP hydrolysis.</text>
</comment>
<keyword evidence="5 7" id="KW-0067">ATP-binding</keyword>
<dbReference type="HAMAP" id="MF_00235">
    <property type="entry name" value="Adenylate_kinase_Adk"/>
    <property type="match status" value="1"/>
</dbReference>
<dbReference type="InterPro" id="IPR033690">
    <property type="entry name" value="Adenylat_kinase_CS"/>
</dbReference>
<feature type="binding site" evidence="5">
    <location>
        <position position="135"/>
    </location>
    <ligand>
        <name>AMP</name>
        <dbReference type="ChEBI" id="CHEBI:456215"/>
    </ligand>
</feature>
<comment type="caution">
    <text evidence="8">The sequence shown here is derived from an EMBL/GenBank/DDBJ whole genome shotgun (WGS) entry which is preliminary data.</text>
</comment>
<dbReference type="Proteomes" id="UP000178098">
    <property type="component" value="Unassembled WGS sequence"/>
</dbReference>
<comment type="pathway">
    <text evidence="5">Purine metabolism; AMP biosynthesis via salvage pathway; AMP from ADP: step 1/1.</text>
</comment>
<evidence type="ECO:0000256" key="5">
    <source>
        <dbReference type="HAMAP-Rule" id="MF_00235"/>
    </source>
</evidence>
<accession>A0A1F7HEE4</accession>
<keyword evidence="4 5" id="KW-0418">Kinase</keyword>
<name>A0A1F7HEE4_9BACT</name>
<comment type="subunit">
    <text evidence="5 7">Monomer.</text>
</comment>
<evidence type="ECO:0000313" key="8">
    <source>
        <dbReference type="EMBL" id="OGK29453.1"/>
    </source>
</evidence>
<dbReference type="InterPro" id="IPR027417">
    <property type="entry name" value="P-loop_NTPase"/>
</dbReference>